<gene>
    <name evidence="2" type="ORF">ElyMa_002277600</name>
</gene>
<evidence type="ECO:0000313" key="2">
    <source>
        <dbReference type="EMBL" id="GFR78971.1"/>
    </source>
</evidence>
<evidence type="ECO:0000256" key="1">
    <source>
        <dbReference type="SAM" id="MobiDB-lite"/>
    </source>
</evidence>
<protein>
    <submittedName>
        <fullName evidence="2">Uncharacterized protein</fullName>
    </submittedName>
</protein>
<dbReference type="Proteomes" id="UP000762676">
    <property type="component" value="Unassembled WGS sequence"/>
</dbReference>
<name>A0AAV4G184_9GAST</name>
<organism evidence="2 3">
    <name type="scientific">Elysia marginata</name>
    <dbReference type="NCBI Taxonomy" id="1093978"/>
    <lineage>
        <taxon>Eukaryota</taxon>
        <taxon>Metazoa</taxon>
        <taxon>Spiralia</taxon>
        <taxon>Lophotrochozoa</taxon>
        <taxon>Mollusca</taxon>
        <taxon>Gastropoda</taxon>
        <taxon>Heterobranchia</taxon>
        <taxon>Euthyneura</taxon>
        <taxon>Panpulmonata</taxon>
        <taxon>Sacoglossa</taxon>
        <taxon>Placobranchoidea</taxon>
        <taxon>Plakobranchidae</taxon>
        <taxon>Elysia</taxon>
    </lineage>
</organism>
<dbReference type="AlphaFoldDB" id="A0AAV4G184"/>
<keyword evidence="3" id="KW-1185">Reference proteome</keyword>
<evidence type="ECO:0000313" key="3">
    <source>
        <dbReference type="Proteomes" id="UP000762676"/>
    </source>
</evidence>
<accession>A0AAV4G184</accession>
<comment type="caution">
    <text evidence="2">The sequence shown here is derived from an EMBL/GenBank/DDBJ whole genome shotgun (WGS) entry which is preliminary data.</text>
</comment>
<proteinExistence type="predicted"/>
<feature type="region of interest" description="Disordered" evidence="1">
    <location>
        <begin position="69"/>
        <end position="88"/>
    </location>
</feature>
<reference evidence="2 3" key="1">
    <citation type="journal article" date="2021" name="Elife">
        <title>Chloroplast acquisition without the gene transfer in kleptoplastic sea slugs, Plakobranchus ocellatus.</title>
        <authorList>
            <person name="Maeda T."/>
            <person name="Takahashi S."/>
            <person name="Yoshida T."/>
            <person name="Shimamura S."/>
            <person name="Takaki Y."/>
            <person name="Nagai Y."/>
            <person name="Toyoda A."/>
            <person name="Suzuki Y."/>
            <person name="Arimoto A."/>
            <person name="Ishii H."/>
            <person name="Satoh N."/>
            <person name="Nishiyama T."/>
            <person name="Hasebe M."/>
            <person name="Maruyama T."/>
            <person name="Minagawa J."/>
            <person name="Obokata J."/>
            <person name="Shigenobu S."/>
        </authorList>
    </citation>
    <scope>NUCLEOTIDE SEQUENCE [LARGE SCALE GENOMIC DNA]</scope>
</reference>
<dbReference type="EMBL" id="BMAT01004718">
    <property type="protein sequence ID" value="GFR78971.1"/>
    <property type="molecule type" value="Genomic_DNA"/>
</dbReference>
<sequence length="88" mass="10048">MSVLIWRDLITIPRQACQTRGLLGIVSLDLMFHNKITLLRQLEWFKSSDRFLSSWPPRYGDQPALLQETSIGNSQQAGTRTSTITKTL</sequence>